<dbReference type="NCBIfam" id="TIGR01145">
    <property type="entry name" value="ATP_synt_delta"/>
    <property type="match status" value="1"/>
</dbReference>
<dbReference type="Proteomes" id="UP000297597">
    <property type="component" value="Unassembled WGS sequence"/>
</dbReference>
<keyword evidence="8" id="KW-1003">Cell membrane</keyword>
<comment type="function">
    <text evidence="8">This protein is part of the stalk that links CF(0) to CF(1). It either transmits conformational changes from CF(0) to CF(1) or is implicated in proton conduction.</text>
</comment>
<dbReference type="AlphaFoldDB" id="A0A4Y7RY24"/>
<keyword evidence="5 8" id="KW-0472">Membrane</keyword>
<evidence type="ECO:0000313" key="10">
    <source>
        <dbReference type="Proteomes" id="UP000297597"/>
    </source>
</evidence>
<evidence type="ECO:0000256" key="7">
    <source>
        <dbReference type="ARBA" id="ARBA00023310"/>
    </source>
</evidence>
<keyword evidence="6 8" id="KW-0139">CF(1)</keyword>
<evidence type="ECO:0000256" key="3">
    <source>
        <dbReference type="ARBA" id="ARBA00022781"/>
    </source>
</evidence>
<dbReference type="EMBL" id="QFFZ01000001">
    <property type="protein sequence ID" value="TEB13629.1"/>
    <property type="molecule type" value="Genomic_DNA"/>
</dbReference>
<dbReference type="PROSITE" id="PS00389">
    <property type="entry name" value="ATPASE_DELTA"/>
    <property type="match status" value="1"/>
</dbReference>
<dbReference type="PRINTS" id="PR00125">
    <property type="entry name" value="ATPASEDELTA"/>
</dbReference>
<gene>
    <name evidence="8 9" type="primary">atpH</name>
    <name evidence="9" type="ORF">Pmgp_00029</name>
</gene>
<dbReference type="OrthoDB" id="9802471at2"/>
<proteinExistence type="inferred from homology"/>
<dbReference type="Pfam" id="PF00213">
    <property type="entry name" value="OSCP"/>
    <property type="match status" value="1"/>
</dbReference>
<keyword evidence="4 8" id="KW-0406">Ion transport</keyword>
<comment type="subcellular location">
    <subcellularLocation>
        <location evidence="8">Cell membrane</location>
        <topology evidence="8">Peripheral membrane protein</topology>
    </subcellularLocation>
    <subcellularLocation>
        <location evidence="1">Membrane</location>
    </subcellularLocation>
</comment>
<dbReference type="HAMAP" id="MF_01416">
    <property type="entry name" value="ATP_synth_delta_bact"/>
    <property type="match status" value="1"/>
</dbReference>
<sequence length="186" mass="20562">MRGPVAGRYAAALYDIASEEKVLPKYKSMVDRVEIELKAVSEIIKGNSDLQKLLYHPQITPAAKKELLDRLFKGKISVITNNFLALLVDRRRETYFESIVEEYVSLANAGRNIVASSVSSAVELSDKEKGELNRILTKLTGQKVKTVYAVDPSLIGGIVVRIGDKIIDGSIKTRLATLKERLKATS</sequence>
<keyword evidence="3 8" id="KW-0375">Hydrogen ion transport</keyword>
<evidence type="ECO:0000313" key="9">
    <source>
        <dbReference type="EMBL" id="TEB13629.1"/>
    </source>
</evidence>
<evidence type="ECO:0000256" key="5">
    <source>
        <dbReference type="ARBA" id="ARBA00023136"/>
    </source>
</evidence>
<evidence type="ECO:0000256" key="4">
    <source>
        <dbReference type="ARBA" id="ARBA00023065"/>
    </source>
</evidence>
<dbReference type="SUPFAM" id="SSF47928">
    <property type="entry name" value="N-terminal domain of the delta subunit of the F1F0-ATP synthase"/>
    <property type="match status" value="1"/>
</dbReference>
<dbReference type="RefSeq" id="WP_134211946.1">
    <property type="nucleotide sequence ID" value="NZ_QFFZ01000001.1"/>
</dbReference>
<keyword evidence="10" id="KW-1185">Reference proteome</keyword>
<keyword evidence="7 8" id="KW-0066">ATP synthesis</keyword>
<comment type="caution">
    <text evidence="9">The sequence shown here is derived from an EMBL/GenBank/DDBJ whole genome shotgun (WGS) entry which is preliminary data.</text>
</comment>
<dbReference type="NCBIfam" id="NF004403">
    <property type="entry name" value="PRK05758.2-4"/>
    <property type="match status" value="1"/>
</dbReference>
<dbReference type="PANTHER" id="PTHR11910">
    <property type="entry name" value="ATP SYNTHASE DELTA CHAIN"/>
    <property type="match status" value="1"/>
</dbReference>
<dbReference type="InterPro" id="IPR026015">
    <property type="entry name" value="ATP_synth_OSCP/delta_N_sf"/>
</dbReference>
<dbReference type="InterPro" id="IPR020781">
    <property type="entry name" value="ATPase_OSCP/d_CS"/>
</dbReference>
<comment type="similarity">
    <text evidence="8">Belongs to the ATPase delta chain family.</text>
</comment>
<accession>A0A4Y7RY24</accession>
<comment type="function">
    <text evidence="8">F(1)F(0) ATP synthase produces ATP from ADP in the presence of a proton or sodium gradient. F-type ATPases consist of two structural domains, F(1) containing the extramembraneous catalytic core and F(0) containing the membrane proton channel, linked together by a central stalk and a peripheral stalk. During catalysis, ATP synthesis in the catalytic domain of F(1) is coupled via a rotary mechanism of the central stalk subunits to proton translocation.</text>
</comment>
<evidence type="ECO:0000256" key="6">
    <source>
        <dbReference type="ARBA" id="ARBA00023196"/>
    </source>
</evidence>
<evidence type="ECO:0000256" key="1">
    <source>
        <dbReference type="ARBA" id="ARBA00004370"/>
    </source>
</evidence>
<dbReference type="InterPro" id="IPR000711">
    <property type="entry name" value="ATPase_OSCP/dsu"/>
</dbReference>
<dbReference type="GO" id="GO:0046933">
    <property type="term" value="F:proton-transporting ATP synthase activity, rotational mechanism"/>
    <property type="evidence" value="ECO:0007669"/>
    <property type="project" value="UniProtKB-UniRule"/>
</dbReference>
<evidence type="ECO:0000256" key="8">
    <source>
        <dbReference type="HAMAP-Rule" id="MF_01416"/>
    </source>
</evidence>
<reference evidence="9 10" key="1">
    <citation type="journal article" date="2018" name="Environ. Microbiol.">
        <title>Novel energy conservation strategies and behaviour of Pelotomaculum schinkii driving syntrophic propionate catabolism.</title>
        <authorList>
            <person name="Hidalgo-Ahumada C.A.P."/>
            <person name="Nobu M.K."/>
            <person name="Narihiro T."/>
            <person name="Tamaki H."/>
            <person name="Liu W.T."/>
            <person name="Kamagata Y."/>
            <person name="Stams A.J.M."/>
            <person name="Imachi H."/>
            <person name="Sousa D.Z."/>
        </authorList>
    </citation>
    <scope>NUCLEOTIDE SEQUENCE [LARGE SCALE GENOMIC DNA]</scope>
    <source>
        <strain evidence="9 10">MGP</strain>
    </source>
</reference>
<evidence type="ECO:0000256" key="2">
    <source>
        <dbReference type="ARBA" id="ARBA00022448"/>
    </source>
</evidence>
<keyword evidence="2 8" id="KW-0813">Transport</keyword>
<dbReference type="Gene3D" id="1.10.520.20">
    <property type="entry name" value="N-terminal domain of the delta subunit of the F1F0-ATP synthase"/>
    <property type="match status" value="1"/>
</dbReference>
<dbReference type="GO" id="GO:0045259">
    <property type="term" value="C:proton-transporting ATP synthase complex"/>
    <property type="evidence" value="ECO:0007669"/>
    <property type="project" value="UniProtKB-KW"/>
</dbReference>
<organism evidence="9 10">
    <name type="scientific">Pelotomaculum propionicicum</name>
    <dbReference type="NCBI Taxonomy" id="258475"/>
    <lineage>
        <taxon>Bacteria</taxon>
        <taxon>Bacillati</taxon>
        <taxon>Bacillota</taxon>
        <taxon>Clostridia</taxon>
        <taxon>Eubacteriales</taxon>
        <taxon>Desulfotomaculaceae</taxon>
        <taxon>Pelotomaculum</taxon>
    </lineage>
</organism>
<dbReference type="GO" id="GO:0005886">
    <property type="term" value="C:plasma membrane"/>
    <property type="evidence" value="ECO:0007669"/>
    <property type="project" value="UniProtKB-SubCell"/>
</dbReference>
<protein>
    <recommendedName>
        <fullName evidence="8">ATP synthase subunit delta</fullName>
    </recommendedName>
    <alternativeName>
        <fullName evidence="8">ATP synthase F(1) sector subunit delta</fullName>
    </alternativeName>
    <alternativeName>
        <fullName evidence="8">F-type ATPase subunit delta</fullName>
        <shortName evidence="8">F-ATPase subunit delta</shortName>
    </alternativeName>
</protein>
<name>A0A4Y7RY24_9FIRM</name>